<name>A0A0A9CPN4_ARUDO</name>
<sequence>MYFIYTNLIHTCSETNINVFTLQDPQINRQSHGRTNDYPTIQQECNGWKQHRK</sequence>
<dbReference type="EMBL" id="GBRH01224438">
    <property type="protein sequence ID" value="JAD73457.1"/>
    <property type="molecule type" value="Transcribed_RNA"/>
</dbReference>
<feature type="region of interest" description="Disordered" evidence="1">
    <location>
        <begin position="29"/>
        <end position="53"/>
    </location>
</feature>
<organism evidence="2">
    <name type="scientific">Arundo donax</name>
    <name type="common">Giant reed</name>
    <name type="synonym">Donax arundinaceus</name>
    <dbReference type="NCBI Taxonomy" id="35708"/>
    <lineage>
        <taxon>Eukaryota</taxon>
        <taxon>Viridiplantae</taxon>
        <taxon>Streptophyta</taxon>
        <taxon>Embryophyta</taxon>
        <taxon>Tracheophyta</taxon>
        <taxon>Spermatophyta</taxon>
        <taxon>Magnoliopsida</taxon>
        <taxon>Liliopsida</taxon>
        <taxon>Poales</taxon>
        <taxon>Poaceae</taxon>
        <taxon>PACMAD clade</taxon>
        <taxon>Arundinoideae</taxon>
        <taxon>Arundineae</taxon>
        <taxon>Arundo</taxon>
    </lineage>
</organism>
<protein>
    <submittedName>
        <fullName evidence="2">Uncharacterized protein</fullName>
    </submittedName>
</protein>
<accession>A0A0A9CPN4</accession>
<dbReference type="AlphaFoldDB" id="A0A0A9CPN4"/>
<evidence type="ECO:0000313" key="2">
    <source>
        <dbReference type="EMBL" id="JAD73457.1"/>
    </source>
</evidence>
<evidence type="ECO:0000256" key="1">
    <source>
        <dbReference type="SAM" id="MobiDB-lite"/>
    </source>
</evidence>
<reference evidence="2" key="1">
    <citation type="submission" date="2014-09" db="EMBL/GenBank/DDBJ databases">
        <authorList>
            <person name="Magalhaes I.L.F."/>
            <person name="Oliveira U."/>
            <person name="Santos F.R."/>
            <person name="Vidigal T.H.D.A."/>
            <person name="Brescovit A.D."/>
            <person name="Santos A.J."/>
        </authorList>
    </citation>
    <scope>NUCLEOTIDE SEQUENCE</scope>
    <source>
        <tissue evidence="2">Shoot tissue taken approximately 20 cm above the soil surface</tissue>
    </source>
</reference>
<reference evidence="2" key="2">
    <citation type="journal article" date="2015" name="Data Brief">
        <title>Shoot transcriptome of the giant reed, Arundo donax.</title>
        <authorList>
            <person name="Barrero R.A."/>
            <person name="Guerrero F.D."/>
            <person name="Moolhuijzen P."/>
            <person name="Goolsby J.A."/>
            <person name="Tidwell J."/>
            <person name="Bellgard S.E."/>
            <person name="Bellgard M.I."/>
        </authorList>
    </citation>
    <scope>NUCLEOTIDE SEQUENCE</scope>
    <source>
        <tissue evidence="2">Shoot tissue taken approximately 20 cm above the soil surface</tissue>
    </source>
</reference>
<proteinExistence type="predicted"/>